<dbReference type="Pfam" id="PF05128">
    <property type="entry name" value="DUF697"/>
    <property type="match status" value="1"/>
</dbReference>
<dbReference type="Proteomes" id="UP000265964">
    <property type="component" value="Unassembled WGS sequence"/>
</dbReference>
<evidence type="ECO:0000256" key="4">
    <source>
        <dbReference type="ARBA" id="ARBA00022519"/>
    </source>
</evidence>
<dbReference type="AlphaFoldDB" id="A0A3A1YKG9"/>
<keyword evidence="11" id="KW-1185">Reference proteome</keyword>
<comment type="subcellular location">
    <subcellularLocation>
        <location evidence="1">Cell inner membrane</location>
        <topology evidence="1">Multi-pass membrane protein</topology>
    </subcellularLocation>
</comment>
<evidence type="ECO:0000256" key="6">
    <source>
        <dbReference type="ARBA" id="ARBA00022989"/>
    </source>
</evidence>
<evidence type="ECO:0000256" key="7">
    <source>
        <dbReference type="ARBA" id="ARBA00023136"/>
    </source>
</evidence>
<dbReference type="PANTHER" id="PTHR39342">
    <property type="entry name" value="UPF0283 MEMBRANE PROTEIN YCJF"/>
    <property type="match status" value="1"/>
</dbReference>
<protein>
    <submittedName>
        <fullName evidence="10">TIGR01620 family protein</fullName>
    </submittedName>
</protein>
<feature type="region of interest" description="Disordered" evidence="8">
    <location>
        <begin position="1"/>
        <end position="20"/>
    </location>
</feature>
<organism evidence="10 11">
    <name type="scientific">Psittacicella gerlachiana</name>
    <dbReference type="NCBI Taxonomy" id="2028574"/>
    <lineage>
        <taxon>Bacteria</taxon>
        <taxon>Pseudomonadati</taxon>
        <taxon>Pseudomonadota</taxon>
        <taxon>Gammaproteobacteria</taxon>
        <taxon>Pasteurellales</taxon>
        <taxon>Psittacicellaceae</taxon>
        <taxon>Psittacicella</taxon>
    </lineage>
</organism>
<keyword evidence="3" id="KW-1003">Cell membrane</keyword>
<proteinExistence type="inferred from homology"/>
<evidence type="ECO:0000256" key="5">
    <source>
        <dbReference type="ARBA" id="ARBA00022692"/>
    </source>
</evidence>
<keyword evidence="5 9" id="KW-0812">Transmembrane</keyword>
<dbReference type="RefSeq" id="WP_119534396.1">
    <property type="nucleotide sequence ID" value="NZ_NRJF01000059.1"/>
</dbReference>
<feature type="transmembrane region" description="Helical" evidence="9">
    <location>
        <begin position="103"/>
        <end position="128"/>
    </location>
</feature>
<evidence type="ECO:0000256" key="3">
    <source>
        <dbReference type="ARBA" id="ARBA00022475"/>
    </source>
</evidence>
<dbReference type="GO" id="GO:0005886">
    <property type="term" value="C:plasma membrane"/>
    <property type="evidence" value="ECO:0007669"/>
    <property type="project" value="UniProtKB-SubCell"/>
</dbReference>
<evidence type="ECO:0000313" key="10">
    <source>
        <dbReference type="EMBL" id="RIY36734.1"/>
    </source>
</evidence>
<dbReference type="EMBL" id="NRJF01000059">
    <property type="protein sequence ID" value="RIY36734.1"/>
    <property type="molecule type" value="Genomic_DNA"/>
</dbReference>
<keyword evidence="4" id="KW-0997">Cell inner membrane</keyword>
<dbReference type="InterPro" id="IPR006507">
    <property type="entry name" value="UPF0283"/>
</dbReference>
<evidence type="ECO:0000256" key="9">
    <source>
        <dbReference type="SAM" id="Phobius"/>
    </source>
</evidence>
<evidence type="ECO:0000256" key="2">
    <source>
        <dbReference type="ARBA" id="ARBA00008255"/>
    </source>
</evidence>
<dbReference type="PANTHER" id="PTHR39342:SF1">
    <property type="entry name" value="UPF0283 MEMBRANE PROTEIN YCJF"/>
    <property type="match status" value="1"/>
</dbReference>
<keyword evidence="6 9" id="KW-1133">Transmembrane helix</keyword>
<keyword evidence="7 9" id="KW-0472">Membrane</keyword>
<feature type="transmembrane region" description="Helical" evidence="9">
    <location>
        <begin position="62"/>
        <end position="83"/>
    </location>
</feature>
<comment type="caution">
    <text evidence="10">The sequence shown here is derived from an EMBL/GenBank/DDBJ whole genome shotgun (WGS) entry which is preliminary data.</text>
</comment>
<accession>A0A3A1YKG9</accession>
<dbReference type="OrthoDB" id="958025at2"/>
<sequence>MKEKQIFDAPERDNQTPSFTAKKEFNPQQAQVQESQEATYEQVEQDLLVLPKKELKLQPGKLFTWSLRIFSLFLFALGLGTLYQLGASLYALISLFNQGISSIALLVTHLSSFAIQLGLFLIFAGLSLSLRKEYKSIKLLQEHEEKQLQAGIVLSAYAQVEENEQGQANLSHHQGQVFFTNAEQAIAWCQTQLELMQINQMHPSIKQWKEAVHSYMSPGQVLQLFSFYVLEPFDKQVIEIIHKRAATDALVIAFSHFVLLDMLFICWRNLQLMNEISSLYGIKLGYYARLKMFKHLLANIFLAGASEALEQYIDLSDFVSSNLLSKFSTKAAQGLSIGLLSVRLGIKQMEFCRPLPFAKKNRPNILSLSKSLSKNLLSSLQKKEQD</sequence>
<reference evidence="10 11" key="1">
    <citation type="submission" date="2017-08" db="EMBL/GenBank/DDBJ databases">
        <title>Reclassification of Bisgaard taxon 37 and 44.</title>
        <authorList>
            <person name="Christensen H."/>
        </authorList>
    </citation>
    <scope>NUCLEOTIDE SEQUENCE [LARGE SCALE GENOMIC DNA]</scope>
    <source>
        <strain evidence="10 11">EEAB3T1</strain>
    </source>
</reference>
<dbReference type="InterPro" id="IPR021147">
    <property type="entry name" value="DUF697"/>
</dbReference>
<feature type="transmembrane region" description="Helical" evidence="9">
    <location>
        <begin position="249"/>
        <end position="270"/>
    </location>
</feature>
<dbReference type="NCBIfam" id="TIGR01620">
    <property type="entry name" value="hyp_HI0043"/>
    <property type="match status" value="1"/>
</dbReference>
<evidence type="ECO:0000313" key="11">
    <source>
        <dbReference type="Proteomes" id="UP000265964"/>
    </source>
</evidence>
<evidence type="ECO:0000256" key="8">
    <source>
        <dbReference type="SAM" id="MobiDB-lite"/>
    </source>
</evidence>
<evidence type="ECO:0000256" key="1">
    <source>
        <dbReference type="ARBA" id="ARBA00004429"/>
    </source>
</evidence>
<name>A0A3A1YKG9_9GAMM</name>
<comment type="similarity">
    <text evidence="2">Belongs to the UPF0283 family.</text>
</comment>
<gene>
    <name evidence="10" type="ORF">CKF59_02435</name>
</gene>
<feature type="compositionally biased region" description="Basic and acidic residues" evidence="8">
    <location>
        <begin position="1"/>
        <end position="14"/>
    </location>
</feature>